<reference evidence="1 2" key="1">
    <citation type="submission" date="2023-07" db="EMBL/GenBank/DDBJ databases">
        <title>Paenibacillus sp. JX-17 nov. isolated from soil.</title>
        <authorList>
            <person name="Wan Y."/>
            <person name="Liu B."/>
        </authorList>
    </citation>
    <scope>NUCLEOTIDE SEQUENCE [LARGE SCALE GENOMIC DNA]</scope>
    <source>
        <strain evidence="1 2">JX-17</strain>
    </source>
</reference>
<dbReference type="InterPro" id="IPR036388">
    <property type="entry name" value="WH-like_DNA-bd_sf"/>
</dbReference>
<evidence type="ECO:0000313" key="2">
    <source>
        <dbReference type="Proteomes" id="UP001240171"/>
    </source>
</evidence>
<organism evidence="1 2">
    <name type="scientific">Paenibacillus lacisoli</name>
    <dbReference type="NCBI Taxonomy" id="3064525"/>
    <lineage>
        <taxon>Bacteria</taxon>
        <taxon>Bacillati</taxon>
        <taxon>Bacillota</taxon>
        <taxon>Bacilli</taxon>
        <taxon>Bacillales</taxon>
        <taxon>Paenibacillaceae</taxon>
        <taxon>Paenibacillus</taxon>
    </lineage>
</organism>
<sequence length="147" mass="16334">MSTHFSVSIHCLLLLSMQMPERITSAVIASSINTNPVVVRRTMAYLKKAGMVTSSPGTRGFYLAMPSDQINLAMVYRATKDQGPLFSIHSDTNQNCEVGRSIDQLLSGIYGLAENKVLQFFETVTLQELEQSLREQINEEDCAEGRT</sequence>
<keyword evidence="2" id="KW-1185">Reference proteome</keyword>
<proteinExistence type="predicted"/>
<evidence type="ECO:0000313" key="1">
    <source>
        <dbReference type="EMBL" id="MDO7905700.1"/>
    </source>
</evidence>
<dbReference type="Gene3D" id="1.10.10.10">
    <property type="entry name" value="Winged helix-like DNA-binding domain superfamily/Winged helix DNA-binding domain"/>
    <property type="match status" value="1"/>
</dbReference>
<dbReference type="InterPro" id="IPR036390">
    <property type="entry name" value="WH_DNA-bd_sf"/>
</dbReference>
<dbReference type="PANTHER" id="PTHR33221:SF15">
    <property type="entry name" value="HTH-TYPE TRANSCRIPTIONAL REGULATOR YWGB-RELATED"/>
    <property type="match status" value="1"/>
</dbReference>
<dbReference type="PANTHER" id="PTHR33221">
    <property type="entry name" value="WINGED HELIX-TURN-HELIX TRANSCRIPTIONAL REGULATOR, RRF2 FAMILY"/>
    <property type="match status" value="1"/>
</dbReference>
<dbReference type="RefSeq" id="WP_305022905.1">
    <property type="nucleotide sequence ID" value="NZ_JAUQTB010000002.1"/>
</dbReference>
<gene>
    <name evidence="1" type="ORF">Q5741_04645</name>
</gene>
<dbReference type="Proteomes" id="UP001240171">
    <property type="component" value="Unassembled WGS sequence"/>
</dbReference>
<protein>
    <submittedName>
        <fullName evidence="1">Rrf2 family transcriptional regulator</fullName>
    </submittedName>
</protein>
<dbReference type="SUPFAM" id="SSF46785">
    <property type="entry name" value="Winged helix' DNA-binding domain"/>
    <property type="match status" value="1"/>
</dbReference>
<dbReference type="InterPro" id="IPR000944">
    <property type="entry name" value="Tscrpt_reg_Rrf2"/>
</dbReference>
<comment type="caution">
    <text evidence="1">The sequence shown here is derived from an EMBL/GenBank/DDBJ whole genome shotgun (WGS) entry which is preliminary data.</text>
</comment>
<dbReference type="PROSITE" id="PS51197">
    <property type="entry name" value="HTH_RRF2_2"/>
    <property type="match status" value="1"/>
</dbReference>
<dbReference type="EMBL" id="JAUQTB010000002">
    <property type="protein sequence ID" value="MDO7905700.1"/>
    <property type="molecule type" value="Genomic_DNA"/>
</dbReference>
<dbReference type="Pfam" id="PF02082">
    <property type="entry name" value="Rrf2"/>
    <property type="match status" value="1"/>
</dbReference>
<accession>A0ABT9C8W6</accession>
<name>A0ABT9C8W6_9BACL</name>